<evidence type="ECO:0000313" key="2">
    <source>
        <dbReference type="Proteomes" id="UP000270046"/>
    </source>
</evidence>
<dbReference type="RefSeq" id="WP_119408057.1">
    <property type="nucleotide sequence ID" value="NZ_CP032869.1"/>
</dbReference>
<keyword evidence="2" id="KW-1185">Reference proteome</keyword>
<dbReference type="AlphaFoldDB" id="A0A494VSH9"/>
<evidence type="ECO:0000313" key="1">
    <source>
        <dbReference type="EMBL" id="AYL94338.1"/>
    </source>
</evidence>
<organism evidence="1 2">
    <name type="scientific">Mucilaginibacter celer</name>
    <dbReference type="NCBI Taxonomy" id="2305508"/>
    <lineage>
        <taxon>Bacteria</taxon>
        <taxon>Pseudomonadati</taxon>
        <taxon>Bacteroidota</taxon>
        <taxon>Sphingobacteriia</taxon>
        <taxon>Sphingobacteriales</taxon>
        <taxon>Sphingobacteriaceae</taxon>
        <taxon>Mucilaginibacter</taxon>
    </lineage>
</organism>
<dbReference type="OrthoDB" id="8746011at2"/>
<sequence length="244" mass="28139">MEDHLLKFAIEAHGGLERWNRIKSLNIDLSISGAIWYVKGRPEILKDISVFVETQQEKLIMTFNGEDKKIYFVPSAIAIGDSHGNIRQQIAHPVEKFSGHTLETPWEDVHVAYFSGEALWTYLTTPFLYTYPGFESFEIEPWKVNGETWRRLKVIFPDHISSHTREQISYFGPDGLLRRHDYTVDILGGATGANFASGYRNVDGLIFPTIRRVFAYESVTYRAIEDPLLVSIDMRNIQLNYFDE</sequence>
<dbReference type="EMBL" id="CP032869">
    <property type="protein sequence ID" value="AYL94338.1"/>
    <property type="molecule type" value="Genomic_DNA"/>
</dbReference>
<name>A0A494VSH9_9SPHI</name>
<gene>
    <name evidence="1" type="ORF">HYN43_003070</name>
</gene>
<protein>
    <submittedName>
        <fullName evidence="1">Uncharacterized protein</fullName>
    </submittedName>
</protein>
<proteinExistence type="predicted"/>
<accession>A0A494VSH9</accession>
<dbReference type="KEGG" id="muh:HYN43_003070"/>
<dbReference type="Proteomes" id="UP000270046">
    <property type="component" value="Chromosome"/>
</dbReference>
<reference evidence="1 2" key="1">
    <citation type="submission" date="2018-10" db="EMBL/GenBank/DDBJ databases">
        <title>Genome sequencing of Mucilaginibacter sp. HYN0043.</title>
        <authorList>
            <person name="Kim M."/>
            <person name="Yi H."/>
        </authorList>
    </citation>
    <scope>NUCLEOTIDE SEQUENCE [LARGE SCALE GENOMIC DNA]</scope>
    <source>
        <strain evidence="1 2">HYN0043</strain>
    </source>
</reference>